<name>A0A918MZ65_9ALTE</name>
<dbReference type="Proteomes" id="UP000631300">
    <property type="component" value="Unassembled WGS sequence"/>
</dbReference>
<dbReference type="EMBL" id="BMXP01000003">
    <property type="protein sequence ID" value="GGW84096.1"/>
    <property type="molecule type" value="Genomic_DNA"/>
</dbReference>
<dbReference type="AlphaFoldDB" id="A0A918MZ65"/>
<proteinExistence type="predicted"/>
<accession>A0A918MZ65</accession>
<evidence type="ECO:0000313" key="1">
    <source>
        <dbReference type="EMBL" id="GGW84096.1"/>
    </source>
</evidence>
<keyword evidence="2" id="KW-1185">Reference proteome</keyword>
<sequence>MGLVTTWGAFLSELLLAMVSTSATLYGGHIYRSDADQRAVTWDHVAHDCAGDNPNKYSFSEIDG</sequence>
<reference evidence="1" key="2">
    <citation type="submission" date="2020-09" db="EMBL/GenBank/DDBJ databases">
        <authorList>
            <person name="Sun Q."/>
            <person name="Kim S."/>
        </authorList>
    </citation>
    <scope>NUCLEOTIDE SEQUENCE</scope>
    <source>
        <strain evidence="1">KCTC 22164</strain>
    </source>
</reference>
<gene>
    <name evidence="1" type="ORF">GCM10007391_17240</name>
</gene>
<evidence type="ECO:0000313" key="2">
    <source>
        <dbReference type="Proteomes" id="UP000631300"/>
    </source>
</evidence>
<reference evidence="1" key="1">
    <citation type="journal article" date="2014" name="Int. J. Syst. Evol. Microbiol.">
        <title>Complete genome sequence of Corynebacterium casei LMG S-19264T (=DSM 44701T), isolated from a smear-ripened cheese.</title>
        <authorList>
            <consortium name="US DOE Joint Genome Institute (JGI-PGF)"/>
            <person name="Walter F."/>
            <person name="Albersmeier A."/>
            <person name="Kalinowski J."/>
            <person name="Ruckert C."/>
        </authorList>
    </citation>
    <scope>NUCLEOTIDE SEQUENCE</scope>
    <source>
        <strain evidence="1">KCTC 22164</strain>
    </source>
</reference>
<organism evidence="1 2">
    <name type="scientific">Alteromonas halophila</name>
    <dbReference type="NCBI Taxonomy" id="516698"/>
    <lineage>
        <taxon>Bacteria</taxon>
        <taxon>Pseudomonadati</taxon>
        <taxon>Pseudomonadota</taxon>
        <taxon>Gammaproteobacteria</taxon>
        <taxon>Alteromonadales</taxon>
        <taxon>Alteromonadaceae</taxon>
        <taxon>Alteromonas/Salinimonas group</taxon>
        <taxon>Alteromonas</taxon>
    </lineage>
</organism>
<protein>
    <submittedName>
        <fullName evidence="1">Uncharacterized protein</fullName>
    </submittedName>
</protein>
<comment type="caution">
    <text evidence="1">The sequence shown here is derived from an EMBL/GenBank/DDBJ whole genome shotgun (WGS) entry which is preliminary data.</text>
</comment>